<keyword evidence="4" id="KW-1185">Reference proteome</keyword>
<name>A0A8T2IG71_9PIPI</name>
<accession>A0A8T2IG71</accession>
<protein>
    <recommendedName>
        <fullName evidence="2">Spermatogenesis-associated protein 2 PUB-like domain-containing protein</fullName>
    </recommendedName>
</protein>
<evidence type="ECO:0000313" key="4">
    <source>
        <dbReference type="Proteomes" id="UP000812440"/>
    </source>
</evidence>
<dbReference type="Pfam" id="PF21388">
    <property type="entry name" value="SPATA2_PUB-like"/>
    <property type="match status" value="1"/>
</dbReference>
<proteinExistence type="inferred from homology"/>
<organism evidence="3 4">
    <name type="scientific">Hymenochirus boettgeri</name>
    <name type="common">Congo dwarf clawed frog</name>
    <dbReference type="NCBI Taxonomy" id="247094"/>
    <lineage>
        <taxon>Eukaryota</taxon>
        <taxon>Metazoa</taxon>
        <taxon>Chordata</taxon>
        <taxon>Craniata</taxon>
        <taxon>Vertebrata</taxon>
        <taxon>Euteleostomi</taxon>
        <taxon>Amphibia</taxon>
        <taxon>Batrachia</taxon>
        <taxon>Anura</taxon>
        <taxon>Pipoidea</taxon>
        <taxon>Pipidae</taxon>
        <taxon>Pipinae</taxon>
        <taxon>Hymenochirus</taxon>
    </lineage>
</organism>
<dbReference type="OrthoDB" id="9837000at2759"/>
<feature type="domain" description="Spermatogenesis-associated protein 2 PUB-like" evidence="2">
    <location>
        <begin position="66"/>
        <end position="189"/>
    </location>
</feature>
<dbReference type="Gene3D" id="1.20.58.2190">
    <property type="match status" value="1"/>
</dbReference>
<evidence type="ECO:0000259" key="2">
    <source>
        <dbReference type="Pfam" id="PF21388"/>
    </source>
</evidence>
<evidence type="ECO:0000256" key="1">
    <source>
        <dbReference type="ARBA" id="ARBA00038142"/>
    </source>
</evidence>
<dbReference type="PANTHER" id="PTHR15326">
    <property type="entry name" value="SPERMATOGENESIS-ASSOCIATED PROTEIN 2/TAMOZHENNIC"/>
    <property type="match status" value="1"/>
</dbReference>
<comment type="caution">
    <text evidence="3">The sequence shown here is derived from an EMBL/GenBank/DDBJ whole genome shotgun (WGS) entry which is preliminary data.</text>
</comment>
<comment type="similarity">
    <text evidence="1">Belongs to the SPATA2 family.</text>
</comment>
<dbReference type="Proteomes" id="UP000812440">
    <property type="component" value="Unassembled WGS sequence"/>
</dbReference>
<evidence type="ECO:0000313" key="3">
    <source>
        <dbReference type="EMBL" id="KAG8430060.1"/>
    </source>
</evidence>
<dbReference type="AlphaFoldDB" id="A0A8T2IG71"/>
<dbReference type="PANTHER" id="PTHR15326:SF7">
    <property type="entry name" value="SPERMATOGENESIS-ASSOCIATED PROTEIN 2-LIKE PROTEIN"/>
    <property type="match status" value="1"/>
</dbReference>
<dbReference type="InterPro" id="IPR048839">
    <property type="entry name" value="SPATA2_PUB-like"/>
</dbReference>
<reference evidence="3" key="1">
    <citation type="thesis" date="2020" institute="ProQuest LLC" country="789 East Eisenhower Parkway, Ann Arbor, MI, USA">
        <title>Comparative Genomics and Chromosome Evolution.</title>
        <authorList>
            <person name="Mudd A.B."/>
        </authorList>
    </citation>
    <scope>NUCLEOTIDE SEQUENCE</scope>
    <source>
        <strain evidence="3">Female2</strain>
        <tissue evidence="3">Blood</tissue>
    </source>
</reference>
<sequence>MNRETLVSQYQDWIVTSCEGGIIAPCKKTDILMDQLLQEPKLHGTIQSDAFSLITSGLREKRDLLSALQHLADAFSLLEQASLHLYLMPWRKEFCTINTYSGLYVHVLEAAFPKDAIIRVLRKLGYELEENGQSFSMPVQPPAENLPLVALGFLAGRLECCILSDILSSAGPAMVSGMDLIQERRSSHGLMACVERLQKLSTSPISCSGANHSNSVKVCKRSEGVLIQHTQFLNQCPEPVDKLVRIHCKEKDDCEPRNALVAVDTKMCASGTKIEINLHECVFLDLSLEFRCSECHMQHSSKCPIIVVCREKGHTIFHLTLSEKHAVLKEEEKKRYISHSCLQPGNLPHYRCPLCRQLHYINCERVAHCRAQGHKASMIMLEKDQRLWLKRSEINLTMLCLDQYTKP</sequence>
<dbReference type="EMBL" id="JAACNH010001647">
    <property type="protein sequence ID" value="KAG8430060.1"/>
    <property type="molecule type" value="Genomic_DNA"/>
</dbReference>
<gene>
    <name evidence="3" type="ORF">GDO86_018551</name>
</gene>
<dbReference type="GO" id="GO:0005737">
    <property type="term" value="C:cytoplasm"/>
    <property type="evidence" value="ECO:0007669"/>
    <property type="project" value="TreeGrafter"/>
</dbReference>